<dbReference type="Proteomes" id="UP000245839">
    <property type="component" value="Unassembled WGS sequence"/>
</dbReference>
<dbReference type="EMBL" id="QGDJ01000003">
    <property type="protein sequence ID" value="PWJ20600.1"/>
    <property type="molecule type" value="Genomic_DNA"/>
</dbReference>
<sequence length="290" mass="30843">MPCVPFRARGSIEKGGIGVADGDVLDVRESLEMASAAEVRGAIRSGRWRGTTHGLAKGHVQANLAIVPEEFALDFMRFCHRNPKPCPLLDVTDTGDPEFRQIAPGSDVRTDLSGYSVYRNGALSAQVGDLRDLWRDDLVAFAMGCSLSFDAVLLANGLDVKHLRAPGGRIAVYTSGLACAPAGPFAGPMVVSLRPVPNDQVARVTEVTSRYPATHGGPVHIGDPAEIGITDVAAVDWGLPPEIGPNETCMFWGCGVTPQAVAMAAKLPFMITHTTGHMFLSDLKLEDITL</sequence>
<reference evidence="4 6" key="1">
    <citation type="submission" date="2016-10" db="EMBL/GenBank/DDBJ databases">
        <authorList>
            <person name="Cai Z."/>
        </authorList>
    </citation>
    <scope>NUCLEOTIDE SEQUENCE [LARGE SCALE GENOMIC DNA]</scope>
    <source>
        <strain evidence="4 6">DSM 25227</strain>
    </source>
</reference>
<dbReference type="InterPro" id="IPR016938">
    <property type="entry name" value="UPF0317"/>
</dbReference>
<comment type="similarity">
    <text evidence="1">Belongs to the D-glutamate cyclase family.</text>
</comment>
<dbReference type="Gene3D" id="3.40.1640.10">
    <property type="entry name" value="PSTPO5379-like"/>
    <property type="match status" value="1"/>
</dbReference>
<dbReference type="GO" id="GO:0016829">
    <property type="term" value="F:lyase activity"/>
    <property type="evidence" value="ECO:0007669"/>
    <property type="project" value="UniProtKB-KW"/>
</dbReference>
<dbReference type="PANTHER" id="PTHR32022:SF10">
    <property type="entry name" value="D-GLUTAMATE CYCLASE, MITOCHONDRIAL"/>
    <property type="match status" value="1"/>
</dbReference>
<keyword evidence="5" id="KW-1185">Reference proteome</keyword>
<dbReference type="PANTHER" id="PTHR32022">
    <property type="entry name" value="D-GLUTAMATE CYCLASE, MITOCHONDRIAL"/>
    <property type="match status" value="1"/>
</dbReference>
<reference evidence="3 5" key="2">
    <citation type="submission" date="2018-03" db="EMBL/GenBank/DDBJ databases">
        <title>Genomic Encyclopedia of Archaeal and Bacterial Type Strains, Phase II (KMG-II): from individual species to whole genera.</title>
        <authorList>
            <person name="Goeker M."/>
        </authorList>
    </citation>
    <scope>NUCLEOTIDE SEQUENCE [LARGE SCALE GENOMIC DNA]</scope>
    <source>
        <strain evidence="3 5">DSM 25227</strain>
    </source>
</reference>
<dbReference type="Proteomes" id="UP000251571">
    <property type="component" value="Unassembled WGS sequence"/>
</dbReference>
<evidence type="ECO:0000313" key="4">
    <source>
        <dbReference type="EMBL" id="SSA44696.1"/>
    </source>
</evidence>
<dbReference type="Gene3D" id="3.30.2040.10">
    <property type="entry name" value="PSTPO5379-like domain"/>
    <property type="match status" value="1"/>
</dbReference>
<gene>
    <name evidence="3" type="ORF">BCF38_103419</name>
    <name evidence="4" type="ORF">SAMN05421539_103419</name>
</gene>
<protein>
    <submittedName>
        <fullName evidence="3">Uncharacterized protein YcsI (UPF0317 family)</fullName>
    </submittedName>
    <submittedName>
        <fullName evidence="4">Uncharacterized protein YcsI, UPF0317 family</fullName>
    </submittedName>
</protein>
<dbReference type="Pfam" id="PF07286">
    <property type="entry name" value="D-Glu_cyclase"/>
    <property type="match status" value="1"/>
</dbReference>
<evidence type="ECO:0000256" key="1">
    <source>
        <dbReference type="ARBA" id="ARBA00007896"/>
    </source>
</evidence>
<dbReference type="NCBIfam" id="NF003969">
    <property type="entry name" value="PRK05463.1"/>
    <property type="match status" value="1"/>
</dbReference>
<evidence type="ECO:0000313" key="6">
    <source>
        <dbReference type="Proteomes" id="UP000251571"/>
    </source>
</evidence>
<evidence type="ECO:0000256" key="2">
    <source>
        <dbReference type="ARBA" id="ARBA00023239"/>
    </source>
</evidence>
<evidence type="ECO:0000313" key="5">
    <source>
        <dbReference type="Proteomes" id="UP000245839"/>
    </source>
</evidence>
<proteinExistence type="inferred from homology"/>
<organism evidence="4 6">
    <name type="scientific">Jannaschia seohaensis</name>
    <dbReference type="NCBI Taxonomy" id="475081"/>
    <lineage>
        <taxon>Bacteria</taxon>
        <taxon>Pseudomonadati</taxon>
        <taxon>Pseudomonadota</taxon>
        <taxon>Alphaproteobacteria</taxon>
        <taxon>Rhodobacterales</taxon>
        <taxon>Roseobacteraceae</taxon>
        <taxon>Jannaschia</taxon>
    </lineage>
</organism>
<name>A0A2Y9AKX2_9RHOB</name>
<dbReference type="AlphaFoldDB" id="A0A2Y9AKX2"/>
<dbReference type="InterPro" id="IPR038021">
    <property type="entry name" value="Putative_hydro-lyase"/>
</dbReference>
<dbReference type="SUPFAM" id="SSF160920">
    <property type="entry name" value="PSTPO5379-like"/>
    <property type="match status" value="1"/>
</dbReference>
<accession>A0A2Y9AKX2</accession>
<evidence type="ECO:0000313" key="3">
    <source>
        <dbReference type="EMBL" id="PWJ20600.1"/>
    </source>
</evidence>
<dbReference type="EMBL" id="UETC01000003">
    <property type="protein sequence ID" value="SSA44696.1"/>
    <property type="molecule type" value="Genomic_DNA"/>
</dbReference>
<keyword evidence="2" id="KW-0456">Lyase</keyword>
<dbReference type="InterPro" id="IPR009906">
    <property type="entry name" value="D-Glu_cyclase"/>
</dbReference>
<dbReference type="PIRSF" id="PIRSF029755">
    <property type="entry name" value="UCP029755"/>
    <property type="match status" value="1"/>
</dbReference>